<name>A0A1N7PB80_9GAMM</name>
<gene>
    <name evidence="1" type="ORF">SAMN05421760_113111</name>
</gene>
<evidence type="ECO:0000313" key="2">
    <source>
        <dbReference type="Proteomes" id="UP000185999"/>
    </source>
</evidence>
<evidence type="ECO:0000313" key="1">
    <source>
        <dbReference type="EMBL" id="SIT07872.1"/>
    </source>
</evidence>
<reference evidence="2" key="1">
    <citation type="submission" date="2017-01" db="EMBL/GenBank/DDBJ databases">
        <authorList>
            <person name="Varghese N."/>
            <person name="Submissions S."/>
        </authorList>
    </citation>
    <scope>NUCLEOTIDE SEQUENCE [LARGE SCALE GENOMIC DNA]</scope>
    <source>
        <strain evidence="2">DSM 22306</strain>
    </source>
</reference>
<proteinExistence type="predicted"/>
<accession>A0A1N7PB80</accession>
<protein>
    <submittedName>
        <fullName evidence="1">Uncharacterized protein</fullName>
    </submittedName>
</protein>
<dbReference type="Proteomes" id="UP000185999">
    <property type="component" value="Unassembled WGS sequence"/>
</dbReference>
<dbReference type="AlphaFoldDB" id="A0A1N7PB80"/>
<dbReference type="EMBL" id="FTOE01000013">
    <property type="protein sequence ID" value="SIT07872.1"/>
    <property type="molecule type" value="Genomic_DNA"/>
</dbReference>
<keyword evidence="2" id="KW-1185">Reference proteome</keyword>
<organism evidence="1 2">
    <name type="scientific">Neptunomonas antarctica</name>
    <dbReference type="NCBI Taxonomy" id="619304"/>
    <lineage>
        <taxon>Bacteria</taxon>
        <taxon>Pseudomonadati</taxon>
        <taxon>Pseudomonadota</taxon>
        <taxon>Gammaproteobacteria</taxon>
        <taxon>Oceanospirillales</taxon>
        <taxon>Oceanospirillaceae</taxon>
        <taxon>Neptunomonas</taxon>
    </lineage>
</organism>
<dbReference type="STRING" id="619304.SAMN05421760_113111"/>
<sequence>MYYLINVGKVLVLTSFLGLLVACGDHGHEDSTEEKKDHGHSHSQN</sequence>